<dbReference type="InterPro" id="IPR037175">
    <property type="entry name" value="KFase_sf"/>
</dbReference>
<dbReference type="AlphaFoldDB" id="A0A0N0S0E0"/>
<gene>
    <name evidence="1" type="ORF">Z051_23655</name>
</gene>
<dbReference type="Proteomes" id="UP000037712">
    <property type="component" value="Unassembled WGS sequence"/>
</dbReference>
<dbReference type="PATRIC" id="fig|1441923.3.peg.5143"/>
<dbReference type="Pfam" id="PF04199">
    <property type="entry name" value="Cyclase"/>
    <property type="match status" value="1"/>
</dbReference>
<dbReference type="SUPFAM" id="SSF102198">
    <property type="entry name" value="Putative cyclase"/>
    <property type="match status" value="1"/>
</dbReference>
<dbReference type="InterPro" id="IPR007325">
    <property type="entry name" value="KFase/CYL"/>
</dbReference>
<reference evidence="1 2" key="1">
    <citation type="journal article" date="2015" name="Genome Announc.">
        <title>Draft Genome Sequence of Rhodococcus rhodochrous Strain KG-21, a Soil Isolate from Oil Fields of Krishna-Godavari Basin, India.</title>
        <authorList>
            <person name="Dawar C."/>
            <person name="Aggarwal R.K."/>
        </authorList>
    </citation>
    <scope>NUCLEOTIDE SEQUENCE [LARGE SCALE GENOMIC DNA]</scope>
    <source>
        <strain evidence="1 2">KG-21</strain>
    </source>
</reference>
<evidence type="ECO:0000313" key="1">
    <source>
        <dbReference type="EMBL" id="KOS53777.1"/>
    </source>
</evidence>
<dbReference type="RefSeq" id="WP_054374806.1">
    <property type="nucleotide sequence ID" value="NZ_AZYO01000093.1"/>
</dbReference>
<dbReference type="EMBL" id="AZYO01000093">
    <property type="protein sequence ID" value="KOS53777.1"/>
    <property type="molecule type" value="Genomic_DNA"/>
</dbReference>
<comment type="caution">
    <text evidence="1">The sequence shown here is derived from an EMBL/GenBank/DDBJ whole genome shotgun (WGS) entry which is preliminary data.</text>
</comment>
<accession>A0A0N0S0E0</accession>
<sequence>MLDQTQNGLAAVLRRPVQVFDLSQPLENGMPCSPSHPGFHMALLRRHGDLMRGAGSGSNEIITFGGHVGTHVDALAHVAAEGRLYGGIDAVGNSVGGRHRELGAETIQPILCRGLLLDIPTVLGATRLEPGYGVTVTDLHAALDGMQVAGGDVVLIRTGWPQLYDDAEAYVGHRDGAPGVTGEAAQWLADQEVRAAGTDTIAFDQILPSLGHSQMPAHHILLVKHGIHILEVLNLEELAAHNVREFLFVMIPLRIVGATGSPVRPLAIVESPAPEAHT</sequence>
<dbReference type="PANTHER" id="PTHR34861:SF10">
    <property type="entry name" value="CYCLASE"/>
    <property type="match status" value="1"/>
</dbReference>
<proteinExistence type="predicted"/>
<reference evidence="2" key="2">
    <citation type="submission" date="2015-01" db="EMBL/GenBank/DDBJ databases">
        <title>Draft genome sequence of potential hydrocarbon metabolising strain of Rhodococcus rhodochrous.</title>
        <authorList>
            <person name="Aggarwal R.K."/>
            <person name="Dawar C."/>
        </authorList>
    </citation>
    <scope>NUCLEOTIDE SEQUENCE [LARGE SCALE GENOMIC DNA]</scope>
    <source>
        <strain evidence="2">KG-21</strain>
    </source>
</reference>
<protein>
    <submittedName>
        <fullName evidence="1">Cyclase</fullName>
    </submittedName>
</protein>
<dbReference type="Gene3D" id="3.50.30.50">
    <property type="entry name" value="Putative cyclase"/>
    <property type="match status" value="1"/>
</dbReference>
<dbReference type="PANTHER" id="PTHR34861">
    <property type="match status" value="1"/>
</dbReference>
<evidence type="ECO:0000313" key="2">
    <source>
        <dbReference type="Proteomes" id="UP000037712"/>
    </source>
</evidence>
<dbReference type="GO" id="GO:0004061">
    <property type="term" value="F:arylformamidase activity"/>
    <property type="evidence" value="ECO:0007669"/>
    <property type="project" value="InterPro"/>
</dbReference>
<dbReference type="GO" id="GO:0019441">
    <property type="term" value="P:L-tryptophan catabolic process to kynurenine"/>
    <property type="evidence" value="ECO:0007669"/>
    <property type="project" value="InterPro"/>
</dbReference>
<name>A0A0N0S0E0_RHORH</name>
<organism evidence="1 2">
    <name type="scientific">Rhodococcus rhodochrous KG-21</name>
    <dbReference type="NCBI Taxonomy" id="1441923"/>
    <lineage>
        <taxon>Bacteria</taxon>
        <taxon>Bacillati</taxon>
        <taxon>Actinomycetota</taxon>
        <taxon>Actinomycetes</taxon>
        <taxon>Mycobacteriales</taxon>
        <taxon>Nocardiaceae</taxon>
        <taxon>Rhodococcus</taxon>
    </lineage>
</organism>